<comment type="caution">
    <text evidence="2">The sequence shown here is derived from an EMBL/GenBank/DDBJ whole genome shotgun (WGS) entry which is preliminary data.</text>
</comment>
<evidence type="ECO:0000313" key="3">
    <source>
        <dbReference type="Proteomes" id="UP000656042"/>
    </source>
</evidence>
<keyword evidence="3" id="KW-1185">Reference proteome</keyword>
<organism evidence="2 3">
    <name type="scientific">Mangrovihabitans endophyticus</name>
    <dbReference type="NCBI Taxonomy" id="1751298"/>
    <lineage>
        <taxon>Bacteria</taxon>
        <taxon>Bacillati</taxon>
        <taxon>Actinomycetota</taxon>
        <taxon>Actinomycetes</taxon>
        <taxon>Micromonosporales</taxon>
        <taxon>Micromonosporaceae</taxon>
        <taxon>Mangrovihabitans</taxon>
    </lineage>
</organism>
<keyword evidence="1" id="KW-0812">Transmembrane</keyword>
<name>A0A8J3FRJ5_9ACTN</name>
<reference evidence="2" key="1">
    <citation type="journal article" date="2014" name="Int. J. Syst. Evol. Microbiol.">
        <title>Complete genome sequence of Corynebacterium casei LMG S-19264T (=DSM 44701T), isolated from a smear-ripened cheese.</title>
        <authorList>
            <consortium name="US DOE Joint Genome Institute (JGI-PGF)"/>
            <person name="Walter F."/>
            <person name="Albersmeier A."/>
            <person name="Kalinowski J."/>
            <person name="Ruckert C."/>
        </authorList>
    </citation>
    <scope>NUCLEOTIDE SEQUENCE</scope>
    <source>
        <strain evidence="2">CGMCC 4.7299</strain>
    </source>
</reference>
<reference evidence="2" key="2">
    <citation type="submission" date="2020-09" db="EMBL/GenBank/DDBJ databases">
        <authorList>
            <person name="Sun Q."/>
            <person name="Zhou Y."/>
        </authorList>
    </citation>
    <scope>NUCLEOTIDE SEQUENCE</scope>
    <source>
        <strain evidence="2">CGMCC 4.7299</strain>
    </source>
</reference>
<sequence>MSPEVLMVDLLFAPGVSRCGEATRPTPPAASPLPWPLHHRGRCITAGAVSPRALYHRGRCITAGAASPRPLRHRGRCITAGAALPRALRHRARCALTVLVPFADMGAIKPWHLFICFVVVVVIVAAVIVALIRSRRK</sequence>
<proteinExistence type="predicted"/>
<dbReference type="AlphaFoldDB" id="A0A8J3FRJ5"/>
<accession>A0A8J3FRJ5</accession>
<protein>
    <submittedName>
        <fullName evidence="2">Uncharacterized protein</fullName>
    </submittedName>
</protein>
<keyword evidence="1" id="KW-1133">Transmembrane helix</keyword>
<dbReference type="Proteomes" id="UP000656042">
    <property type="component" value="Unassembled WGS sequence"/>
</dbReference>
<gene>
    <name evidence="2" type="ORF">GCM10012284_50780</name>
</gene>
<evidence type="ECO:0000256" key="1">
    <source>
        <dbReference type="SAM" id="Phobius"/>
    </source>
</evidence>
<keyword evidence="1" id="KW-0472">Membrane</keyword>
<evidence type="ECO:0000313" key="2">
    <source>
        <dbReference type="EMBL" id="GGL09880.1"/>
    </source>
</evidence>
<dbReference type="EMBL" id="BMMX01000033">
    <property type="protein sequence ID" value="GGL09880.1"/>
    <property type="molecule type" value="Genomic_DNA"/>
</dbReference>
<feature type="transmembrane region" description="Helical" evidence="1">
    <location>
        <begin position="111"/>
        <end position="132"/>
    </location>
</feature>